<accession>A0A7W6E059</accession>
<reference evidence="2 3" key="1">
    <citation type="submission" date="2020-08" db="EMBL/GenBank/DDBJ databases">
        <title>Genomic Encyclopedia of Type Strains, Phase IV (KMG-IV): sequencing the most valuable type-strain genomes for metagenomic binning, comparative biology and taxonomic classification.</title>
        <authorList>
            <person name="Goeker M."/>
        </authorList>
    </citation>
    <scope>NUCLEOTIDE SEQUENCE [LARGE SCALE GENOMIC DNA]</scope>
    <source>
        <strain evidence="2 3">DSM 102235</strain>
    </source>
</reference>
<keyword evidence="3" id="KW-1185">Reference proteome</keyword>
<proteinExistence type="predicted"/>
<dbReference type="EMBL" id="JACIEJ010000026">
    <property type="protein sequence ID" value="MBB3988514.1"/>
    <property type="molecule type" value="Genomic_DNA"/>
</dbReference>
<comment type="caution">
    <text evidence="2">The sequence shown here is derived from an EMBL/GenBank/DDBJ whole genome shotgun (WGS) entry which is preliminary data.</text>
</comment>
<protein>
    <submittedName>
        <fullName evidence="2">Uncharacterized protein</fullName>
    </submittedName>
</protein>
<organism evidence="2 3">
    <name type="scientific">Sagittula marina</name>
    <dbReference type="NCBI Taxonomy" id="943940"/>
    <lineage>
        <taxon>Bacteria</taxon>
        <taxon>Pseudomonadati</taxon>
        <taxon>Pseudomonadota</taxon>
        <taxon>Alphaproteobacteria</taxon>
        <taxon>Rhodobacterales</taxon>
        <taxon>Roseobacteraceae</taxon>
        <taxon>Sagittula</taxon>
    </lineage>
</organism>
<sequence length="63" mass="7043">MHPLLHTTRRTRAQPNGVRPVNATYDFLSGLWISPEGPLCCDPSHIPMSKKNDIETGEDQKGQ</sequence>
<dbReference type="AlphaFoldDB" id="A0A7W6E059"/>
<evidence type="ECO:0000313" key="3">
    <source>
        <dbReference type="Proteomes" id="UP000541426"/>
    </source>
</evidence>
<feature type="compositionally biased region" description="Basic and acidic residues" evidence="1">
    <location>
        <begin position="50"/>
        <end position="63"/>
    </location>
</feature>
<evidence type="ECO:0000313" key="2">
    <source>
        <dbReference type="EMBL" id="MBB3988514.1"/>
    </source>
</evidence>
<name>A0A7W6E059_9RHOB</name>
<feature type="region of interest" description="Disordered" evidence="1">
    <location>
        <begin position="44"/>
        <end position="63"/>
    </location>
</feature>
<dbReference type="Proteomes" id="UP000541426">
    <property type="component" value="Unassembled WGS sequence"/>
</dbReference>
<gene>
    <name evidence="2" type="ORF">GGQ68_004871</name>
</gene>
<evidence type="ECO:0000256" key="1">
    <source>
        <dbReference type="SAM" id="MobiDB-lite"/>
    </source>
</evidence>